<dbReference type="InParanoid" id="A0A2T3AUF3"/>
<accession>A0A2T3AUF3</accession>
<feature type="compositionally biased region" description="Basic and acidic residues" evidence="1">
    <location>
        <begin position="1654"/>
        <end position="1664"/>
    </location>
</feature>
<dbReference type="Proteomes" id="UP000241818">
    <property type="component" value="Unassembled WGS sequence"/>
</dbReference>
<feature type="compositionally biased region" description="Low complexity" evidence="1">
    <location>
        <begin position="806"/>
        <end position="817"/>
    </location>
</feature>
<evidence type="ECO:0008006" key="4">
    <source>
        <dbReference type="Google" id="ProtNLM"/>
    </source>
</evidence>
<feature type="compositionally biased region" description="Pro residues" evidence="1">
    <location>
        <begin position="257"/>
        <end position="267"/>
    </location>
</feature>
<feature type="compositionally biased region" description="Polar residues" evidence="1">
    <location>
        <begin position="211"/>
        <end position="223"/>
    </location>
</feature>
<feature type="compositionally biased region" description="Basic and acidic residues" evidence="1">
    <location>
        <begin position="1007"/>
        <end position="1018"/>
    </location>
</feature>
<feature type="compositionally biased region" description="Basic and acidic residues" evidence="1">
    <location>
        <begin position="692"/>
        <end position="708"/>
    </location>
</feature>
<proteinExistence type="predicted"/>
<feature type="compositionally biased region" description="Low complexity" evidence="1">
    <location>
        <begin position="298"/>
        <end position="309"/>
    </location>
</feature>
<feature type="compositionally biased region" description="Acidic residues" evidence="1">
    <location>
        <begin position="2549"/>
        <end position="2559"/>
    </location>
</feature>
<feature type="compositionally biased region" description="Basic and acidic residues" evidence="1">
    <location>
        <begin position="322"/>
        <end position="337"/>
    </location>
</feature>
<evidence type="ECO:0000313" key="2">
    <source>
        <dbReference type="EMBL" id="PSS12284.1"/>
    </source>
</evidence>
<feature type="compositionally biased region" description="Low complexity" evidence="1">
    <location>
        <begin position="2114"/>
        <end position="2124"/>
    </location>
</feature>
<feature type="compositionally biased region" description="Polar residues" evidence="1">
    <location>
        <begin position="496"/>
        <end position="557"/>
    </location>
</feature>
<feature type="compositionally biased region" description="Low complexity" evidence="1">
    <location>
        <begin position="2462"/>
        <end position="2486"/>
    </location>
</feature>
<dbReference type="OrthoDB" id="5151921at2759"/>
<feature type="compositionally biased region" description="Basic and acidic residues" evidence="1">
    <location>
        <begin position="2160"/>
        <end position="2174"/>
    </location>
</feature>
<feature type="compositionally biased region" description="Polar residues" evidence="1">
    <location>
        <begin position="565"/>
        <end position="586"/>
    </location>
</feature>
<feature type="compositionally biased region" description="Polar residues" evidence="1">
    <location>
        <begin position="1796"/>
        <end position="1805"/>
    </location>
</feature>
<feature type="compositionally biased region" description="Polar residues" evidence="1">
    <location>
        <begin position="1831"/>
        <end position="1867"/>
    </location>
</feature>
<feature type="compositionally biased region" description="Polar residues" evidence="1">
    <location>
        <begin position="1422"/>
        <end position="1440"/>
    </location>
</feature>
<organism evidence="2 3">
    <name type="scientific">Amorphotheca resinae ATCC 22711</name>
    <dbReference type="NCBI Taxonomy" id="857342"/>
    <lineage>
        <taxon>Eukaryota</taxon>
        <taxon>Fungi</taxon>
        <taxon>Dikarya</taxon>
        <taxon>Ascomycota</taxon>
        <taxon>Pezizomycotina</taxon>
        <taxon>Leotiomycetes</taxon>
        <taxon>Helotiales</taxon>
        <taxon>Amorphothecaceae</taxon>
        <taxon>Amorphotheca</taxon>
    </lineage>
</organism>
<feature type="region of interest" description="Disordered" evidence="1">
    <location>
        <begin position="1215"/>
        <end position="1256"/>
    </location>
</feature>
<keyword evidence="3" id="KW-1185">Reference proteome</keyword>
<gene>
    <name evidence="2" type="ORF">M430DRAFT_60554</name>
</gene>
<feature type="compositionally biased region" description="Acidic residues" evidence="1">
    <location>
        <begin position="51"/>
        <end position="62"/>
    </location>
</feature>
<feature type="compositionally biased region" description="Polar residues" evidence="1">
    <location>
        <begin position="2248"/>
        <end position="2274"/>
    </location>
</feature>
<feature type="compositionally biased region" description="Polar residues" evidence="1">
    <location>
        <begin position="861"/>
        <end position="873"/>
    </location>
</feature>
<feature type="compositionally biased region" description="Basic and acidic residues" evidence="1">
    <location>
        <begin position="589"/>
        <end position="601"/>
    </location>
</feature>
<feature type="region of interest" description="Disordered" evidence="1">
    <location>
        <begin position="1382"/>
        <end position="2188"/>
    </location>
</feature>
<feature type="compositionally biased region" description="Low complexity" evidence="1">
    <location>
        <begin position="662"/>
        <end position="675"/>
    </location>
</feature>
<feature type="compositionally biased region" description="Polar residues" evidence="1">
    <location>
        <begin position="411"/>
        <end position="423"/>
    </location>
</feature>
<feature type="region of interest" description="Disordered" evidence="1">
    <location>
        <begin position="1284"/>
        <end position="1352"/>
    </location>
</feature>
<evidence type="ECO:0000256" key="1">
    <source>
        <dbReference type="SAM" id="MobiDB-lite"/>
    </source>
</evidence>
<feature type="compositionally biased region" description="Pro residues" evidence="1">
    <location>
        <begin position="1567"/>
        <end position="1581"/>
    </location>
</feature>
<feature type="compositionally biased region" description="Low complexity" evidence="1">
    <location>
        <begin position="1672"/>
        <end position="1683"/>
    </location>
</feature>
<feature type="compositionally biased region" description="Basic and acidic residues" evidence="1">
    <location>
        <begin position="848"/>
        <end position="859"/>
    </location>
</feature>
<feature type="compositionally biased region" description="Polar residues" evidence="1">
    <location>
        <begin position="769"/>
        <end position="781"/>
    </location>
</feature>
<feature type="compositionally biased region" description="Polar residues" evidence="1">
    <location>
        <begin position="362"/>
        <end position="375"/>
    </location>
</feature>
<evidence type="ECO:0000313" key="3">
    <source>
        <dbReference type="Proteomes" id="UP000241818"/>
    </source>
</evidence>
<feature type="compositionally biased region" description="Basic and acidic residues" evidence="1">
    <location>
        <begin position="2537"/>
        <end position="2548"/>
    </location>
</feature>
<feature type="compositionally biased region" description="Basic and acidic residues" evidence="1">
    <location>
        <begin position="479"/>
        <end position="488"/>
    </location>
</feature>
<feature type="compositionally biased region" description="Polar residues" evidence="1">
    <location>
        <begin position="1237"/>
        <end position="1255"/>
    </location>
</feature>
<feature type="compositionally biased region" description="Acidic residues" evidence="1">
    <location>
        <begin position="1642"/>
        <end position="1653"/>
    </location>
</feature>
<name>A0A2T3AUF3_AMORE</name>
<feature type="region of interest" description="Disordered" evidence="1">
    <location>
        <begin position="1045"/>
        <end position="1118"/>
    </location>
</feature>
<dbReference type="STRING" id="857342.A0A2T3AUF3"/>
<feature type="compositionally biased region" description="Low complexity" evidence="1">
    <location>
        <begin position="13"/>
        <end position="29"/>
    </location>
</feature>
<feature type="compositionally biased region" description="Acidic residues" evidence="1">
    <location>
        <begin position="1593"/>
        <end position="1608"/>
    </location>
</feature>
<feature type="compositionally biased region" description="Low complexity" evidence="1">
    <location>
        <begin position="2414"/>
        <end position="2432"/>
    </location>
</feature>
<dbReference type="RefSeq" id="XP_024718282.1">
    <property type="nucleotide sequence ID" value="XM_024868862.1"/>
</dbReference>
<feature type="compositionally biased region" description="Pro residues" evidence="1">
    <location>
        <begin position="1510"/>
        <end position="1523"/>
    </location>
</feature>
<dbReference type="GeneID" id="36576943"/>
<feature type="compositionally biased region" description="Polar residues" evidence="1">
    <location>
        <begin position="624"/>
        <end position="639"/>
    </location>
</feature>
<feature type="compositionally biased region" description="Basic and acidic residues" evidence="1">
    <location>
        <begin position="424"/>
        <end position="438"/>
    </location>
</feature>
<feature type="compositionally biased region" description="Polar residues" evidence="1">
    <location>
        <begin position="1088"/>
        <end position="1118"/>
    </location>
</feature>
<feature type="compositionally biased region" description="Low complexity" evidence="1">
    <location>
        <begin position="133"/>
        <end position="144"/>
    </location>
</feature>
<dbReference type="EMBL" id="KZ679015">
    <property type="protein sequence ID" value="PSS12284.1"/>
    <property type="molecule type" value="Genomic_DNA"/>
</dbReference>
<feature type="compositionally biased region" description="Basic and acidic residues" evidence="1">
    <location>
        <begin position="937"/>
        <end position="947"/>
    </location>
</feature>
<feature type="compositionally biased region" description="Low complexity" evidence="1">
    <location>
        <begin position="224"/>
        <end position="234"/>
    </location>
</feature>
<protein>
    <recommendedName>
        <fullName evidence="4">SWI-SNF chromatin-remodeling complex protein</fullName>
    </recommendedName>
</protein>
<feature type="compositionally biased region" description="Polar residues" evidence="1">
    <location>
        <begin position="1311"/>
        <end position="1335"/>
    </location>
</feature>
<feature type="compositionally biased region" description="Pro residues" evidence="1">
    <location>
        <begin position="2447"/>
        <end position="2461"/>
    </location>
</feature>
<feature type="compositionally biased region" description="Basic and acidic residues" evidence="1">
    <location>
        <begin position="829"/>
        <end position="840"/>
    </location>
</feature>
<feature type="compositionally biased region" description="Polar residues" evidence="1">
    <location>
        <begin position="1692"/>
        <end position="1735"/>
    </location>
</feature>
<sequence length="2587" mass="279464">MARPYPTINTFDTASSQMSPASSSSTPISYRANVNRQKTKKWAEAKPADYGGDDWGDDDDFDLPPLPVSKPTGLRQQGQAIYGGSKPESPIDNKKSYGELPPIPAGSSRPRANSFEADDEKRNFSSGPLRQQSPAPSTSNPPATRFSQITGVPSVRDPSTAEPSTRDPSSEPPVLSISTQLPTRPTVTTGLRKAVPPPSGTPHPEMLLPGRTNSGDESSIASPTSDTRSTSSDFQTRRDFSPSAVPPPLQPRSSPAPQNPTEPPAPIFPTRKSSLSQSAAPKLSEITGAPQPWVRSRSSSPGAAAPSPATQGKPLPFVRPADIYRRMEEQREKERQSIDSSRPSMDSILGAKPRDASPPLEENQNSDSFGGTSRWRTGLEADDASDTGRLKTTLEPVKERKSEYGFEGFNMSDQAPSQTSKTSDVTDDHDRLEVEAQRRQSTSPKLPDLNRISGFGMDFFSRAILEDSQEPISHSSETPLKDPPKEDPVPAEEPTLRSQPSLGFRSVVNQAFDRTSESSGPAASASRTSSGVRRTDSESTGTTGISPIMSRVSSTAIPESRVRDTQNTPIMEAVNESSEAPGSSQHVEPIPDFKPGHRRDITAPSPGNSPARSPDLAKSEIVPQGQQAVLSESSTSESQADNEEPLQPPIQGQQSEDDYDVTPTTTTHPSPQSSSEAAVVGASHNDLTGATVEEREKDTHLGSRDLQESRPAPASNSLPTPDHAMEPSGTFDPQSLPKLEEVSTEAQLEPDTSDRGVFADSSEAPHLATKNTPIIQETDGSSGHVESPDLSEQESLHQGAVDERPVPSVIPQVIPSPGTDTEPDDEESDKLRNEIVERLTPKRSNASTRDDSMLFDHSYDQVASNQRESSSYLPSEYDNYWADSGEEETPAPLVTAPPQEADEEPIPSQAPLSIAKDSSAYSEPGPEPEPIQPLSTRRSEPTSHDIRPSLTQRFSWEASAEGVSALPDTNNEPDTKHESRSSLGVSHEDRDIGELEDSKPVVEQIESAEKKDQPHAEPLKSQPIDGNIGKDAALEVGGVVAAEYAHHAGSEGQPGKQVPLAEEKDPQVSSYAVTQTPPPYEHPAKFPQSYSSPTTEQHSNPSAPSAHRNSLSAMTSSQVAPTSRILSFEEIVAMKSPHQRIQAFEETRHRFAAMDSGLNNWMEALRAQFPEHANVTASLAGSGLGVPSGSRSKFSKATGASAPSLQQPYYQQYLNASNPTVSGPPPSRSGPSIPSGTQHGLSSVGGSKLSTQQVQAKGKEFLHTAGIFGGKAGKAGKGLLAKGKNKLRGAGGGDKTQTTTNTTATVDGRSSFGSPMTISRSTGQPDPSSQLSREFTPNRPPPRPQRPRTTSLILDTDQPPLIYMQRGDFMIASETMSGALPVDESPIYPRSQPPALRREPNGVPAVNGSDIRDNLGVLPPISKNQPSLDPNSATPITEQGFQYEEYPSLGLQSRDMQPPLPPDSLPPSEAASRSEDSKFGDGLAPGEYENPSDNDWIMVSTGPESQNDSQPPPHPPTKNPPSKPKPEAISPGEARPISSESNTQNRDRADSYTSVLDRPRGSYDFPRPAPAPPPITRPKSPPAVYFPSLIDSSDQEDSVQQTESEDDNSTSSFKGLPPIRRVSKLGFDYSPGRSKTRFPVNNDEEVEEEDDDEFHTPTQEHDYGEREDEIDAVSAASATAGLAHPEADRDTPQSNPAHSRQQSQTSQASIQDSTGPNIAFTGSSRHSQETIQQRLPNEDAFSRSPDPWRASLITPPSHASPGKLSDITISPQRFSYEEPGARTPLYNKPMSRPVWGQSQPPSSAQKYPGLFRPEQPAFEVPRGGGDIPSPYYQTNTPREPNLPPSQQTDEYQLPSLNPSMEMGNSISHEGASFERATDSPHGYDDADSLATSEETKGQRKQRNSFFGGFNRASTGVYGYSRNRDSMVAHPAGSQMDLALSPHSPPGTPLERRRSLFGHPSPIEQRSKAFQIPTVSTPVIPEEPSKKKRFSGLGSMFGRSGNQTSKGSASGRPQAKGEVFHHARQLSEPPIQSAAAIDQPRKFLSRLTTGGDSSHSRQDSKNWKKKLNNSSDPPQPVRGNKTRKPSGAGLLTGIIGRRTTQPEQHDESSSQGTRSLRSQPQSLPKLLPPPRTYTDIEEHPTPVFKQAPPSPWLPHKNQSLEQDRERGRRTSRERQYPSVPIPGGYKLVRGEGAIPVPTEYDPRGLNHPQQVDPMYAHQDQGVYQNPVSLLGGAQPYGKGQPPGPHPSTFIPSQISGQGNLTPNFGTTELIESQLSHLPRRLSRDDILARSPARSPEGQQRPYELRLPGEEEDRDIRSTRKNKEMPIISPPSDTRPSVPISDPEKPPNRTIRRLAQPVIRHPQSPAGYPLPDDSVYSPVDPSAKDLPPPPAPKWPPLRDGTTTPSDLARSDTHQTSVSGVSQGSGASGQRSLLAVQDALDRASQRPSASPTPPSPGITPPPARPSSIQASSSSSSNPVLPTTTTTSPTIAPPHPSPDLYTASPRLPRSKPLSPPPEIPNTENGAAELEDPESAALRARTWQEEKIPAHADGDEDGEEEEQEEVRMSATSYPGQEWNPYAEGVYVEDYID</sequence>
<feature type="region of interest" description="Disordered" evidence="1">
    <location>
        <begin position="2225"/>
        <end position="2574"/>
    </location>
</feature>
<feature type="compositionally biased region" description="Basic and acidic residues" evidence="1">
    <location>
        <begin position="973"/>
        <end position="1000"/>
    </location>
</feature>
<reference evidence="2 3" key="1">
    <citation type="journal article" date="2018" name="New Phytol.">
        <title>Comparative genomics and transcriptomics depict ericoid mycorrhizal fungi as versatile saprotrophs and plant mutualists.</title>
        <authorList>
            <person name="Martino E."/>
            <person name="Morin E."/>
            <person name="Grelet G.A."/>
            <person name="Kuo A."/>
            <person name="Kohler A."/>
            <person name="Daghino S."/>
            <person name="Barry K.W."/>
            <person name="Cichocki N."/>
            <person name="Clum A."/>
            <person name="Dockter R.B."/>
            <person name="Hainaut M."/>
            <person name="Kuo R.C."/>
            <person name="LaButti K."/>
            <person name="Lindahl B.D."/>
            <person name="Lindquist E.A."/>
            <person name="Lipzen A."/>
            <person name="Khouja H.R."/>
            <person name="Magnuson J."/>
            <person name="Murat C."/>
            <person name="Ohm R.A."/>
            <person name="Singer S.W."/>
            <person name="Spatafora J.W."/>
            <person name="Wang M."/>
            <person name="Veneault-Fourrey C."/>
            <person name="Henrissat B."/>
            <person name="Grigoriev I.V."/>
            <person name="Martin F.M."/>
            <person name="Perotto S."/>
        </authorList>
    </citation>
    <scope>NUCLEOTIDE SEQUENCE [LARGE SCALE GENOMIC DNA]</scope>
    <source>
        <strain evidence="2 3">ATCC 22711</strain>
    </source>
</reference>
<feature type="region of interest" description="Disordered" evidence="1">
    <location>
        <begin position="1"/>
        <end position="1029"/>
    </location>
</feature>
<feature type="compositionally biased region" description="Pro residues" evidence="1">
    <location>
        <begin position="2384"/>
        <end position="2393"/>
    </location>
</feature>
<feature type="compositionally biased region" description="Basic and acidic residues" evidence="1">
    <location>
        <begin position="1871"/>
        <end position="1884"/>
    </location>
</feature>
<feature type="compositionally biased region" description="Polar residues" evidence="1">
    <location>
        <begin position="176"/>
        <end position="189"/>
    </location>
</feature>
<feature type="compositionally biased region" description="Basic and acidic residues" evidence="1">
    <location>
        <begin position="2301"/>
        <end position="2322"/>
    </location>
</feature>
<feature type="compositionally biased region" description="Low complexity" evidence="1">
    <location>
        <begin position="1296"/>
        <end position="1305"/>
    </location>
</feature>